<proteinExistence type="predicted"/>
<accession>A0A1J5PP04</accession>
<keyword evidence="1" id="KW-0282">Flagellum</keyword>
<dbReference type="AlphaFoldDB" id="A0A1J5PP04"/>
<comment type="caution">
    <text evidence="1">The sequence shown here is derived from an EMBL/GenBank/DDBJ whole genome shotgun (WGS) entry which is preliminary data.</text>
</comment>
<dbReference type="PANTHER" id="PTHR30034:SF3">
    <property type="entry name" value="FLAGELLAR MOTOR SWITCH PROTEIN FLIM"/>
    <property type="match status" value="1"/>
</dbReference>
<keyword evidence="1" id="KW-0966">Cell projection</keyword>
<organism evidence="1">
    <name type="scientific">mine drainage metagenome</name>
    <dbReference type="NCBI Taxonomy" id="410659"/>
    <lineage>
        <taxon>unclassified sequences</taxon>
        <taxon>metagenomes</taxon>
        <taxon>ecological metagenomes</taxon>
    </lineage>
</organism>
<reference evidence="1" key="1">
    <citation type="submission" date="2016-10" db="EMBL/GenBank/DDBJ databases">
        <title>Sequence of Gallionella enrichment culture.</title>
        <authorList>
            <person name="Poehlein A."/>
            <person name="Muehling M."/>
            <person name="Daniel R."/>
        </authorList>
    </citation>
    <scope>NUCLEOTIDE SEQUENCE</scope>
</reference>
<dbReference type="GO" id="GO:0071978">
    <property type="term" value="P:bacterial-type flagellum-dependent swarming motility"/>
    <property type="evidence" value="ECO:0007669"/>
    <property type="project" value="TreeGrafter"/>
</dbReference>
<evidence type="ECO:0000313" key="1">
    <source>
        <dbReference type="EMBL" id="OIQ67019.1"/>
    </source>
</evidence>
<dbReference type="PANTHER" id="PTHR30034">
    <property type="entry name" value="FLAGELLAR MOTOR SWITCH PROTEIN FLIM"/>
    <property type="match status" value="1"/>
</dbReference>
<dbReference type="GO" id="GO:0050918">
    <property type="term" value="P:positive chemotaxis"/>
    <property type="evidence" value="ECO:0007669"/>
    <property type="project" value="TreeGrafter"/>
</dbReference>
<protein>
    <submittedName>
        <fullName evidence="1">Flagellar motor switch protein FliM</fullName>
    </submittedName>
</protein>
<keyword evidence="1" id="KW-0969">Cilium</keyword>
<gene>
    <name evidence="1" type="ORF">GALL_514080</name>
</gene>
<sequence>MRLRIDVEDRGGNIELLLPYATIEPIRNVLLQMFMGEKFGRDPIWEGHFATEVAQAEIEIDQSQIDITSSLTAALLERYHQNVINSAVTNQGRGIPPTHTGHCLHQVPEFILGGDKSAPRKVAVLLPEAVKYNVGTWDGRQEKDRKLRWIDTGNVGTPSILSQTTVSNFTAAATSKIVVVKKVKSKANGWER</sequence>
<dbReference type="EMBL" id="MLJW01006204">
    <property type="protein sequence ID" value="OIQ67019.1"/>
    <property type="molecule type" value="Genomic_DNA"/>
</dbReference>
<name>A0A1J5PP04_9ZZZZ</name>